<organism evidence="1 2">
    <name type="scientific">Apatococcus lobatus</name>
    <dbReference type="NCBI Taxonomy" id="904363"/>
    <lineage>
        <taxon>Eukaryota</taxon>
        <taxon>Viridiplantae</taxon>
        <taxon>Chlorophyta</taxon>
        <taxon>core chlorophytes</taxon>
        <taxon>Trebouxiophyceae</taxon>
        <taxon>Chlorellales</taxon>
        <taxon>Chlorellaceae</taxon>
        <taxon>Apatococcus</taxon>
    </lineage>
</organism>
<evidence type="ECO:0000313" key="2">
    <source>
        <dbReference type="Proteomes" id="UP001438707"/>
    </source>
</evidence>
<comment type="caution">
    <text evidence="1">The sequence shown here is derived from an EMBL/GenBank/DDBJ whole genome shotgun (WGS) entry which is preliminary data.</text>
</comment>
<keyword evidence="2" id="KW-1185">Reference proteome</keyword>
<evidence type="ECO:0000313" key="1">
    <source>
        <dbReference type="EMBL" id="KAK9824864.1"/>
    </source>
</evidence>
<name>A0AAW1QTS5_9CHLO</name>
<dbReference type="AlphaFoldDB" id="A0AAW1QTS5"/>
<accession>A0AAW1QTS5</accession>
<proteinExistence type="predicted"/>
<dbReference type="Proteomes" id="UP001438707">
    <property type="component" value="Unassembled WGS sequence"/>
</dbReference>
<dbReference type="EMBL" id="JALJOS010000027">
    <property type="protein sequence ID" value="KAK9824864.1"/>
    <property type="molecule type" value="Genomic_DNA"/>
</dbReference>
<reference evidence="1 2" key="1">
    <citation type="journal article" date="2024" name="Nat. Commun.">
        <title>Phylogenomics reveals the evolutionary origins of lichenization in chlorophyte algae.</title>
        <authorList>
            <person name="Puginier C."/>
            <person name="Libourel C."/>
            <person name="Otte J."/>
            <person name="Skaloud P."/>
            <person name="Haon M."/>
            <person name="Grisel S."/>
            <person name="Petersen M."/>
            <person name="Berrin J.G."/>
            <person name="Delaux P.M."/>
            <person name="Dal Grande F."/>
            <person name="Keller J."/>
        </authorList>
    </citation>
    <scope>NUCLEOTIDE SEQUENCE [LARGE SCALE GENOMIC DNA]</scope>
    <source>
        <strain evidence="1 2">SAG 2145</strain>
    </source>
</reference>
<sequence length="102" mass="10858">MIHVVAGTNVTAARATENCVRPVKSSPAPRYADEQRASNAWPCSAFWARLAFRSSAWTAQQLTISTPTRLELLEPPAAGTALSEALQTACLSVVGSLPMAFL</sequence>
<gene>
    <name evidence="1" type="ORF">WJX74_001709</name>
</gene>
<protein>
    <submittedName>
        <fullName evidence="1">Uncharacterized protein</fullName>
    </submittedName>
</protein>